<reference evidence="2" key="1">
    <citation type="submission" date="2009-12" db="EMBL/GenBank/DDBJ databases">
        <title>Complete sequence of Treponema azotonutricium strain ZAS-9.</title>
        <authorList>
            <person name="Tetu S.G."/>
            <person name="Matson E."/>
            <person name="Ren Q."/>
            <person name="Seshadri R."/>
            <person name="Elbourne L."/>
            <person name="Hassan K.A."/>
            <person name="Durkin A."/>
            <person name="Radune D."/>
            <person name="Mohamoud Y."/>
            <person name="Shay R."/>
            <person name="Jin S."/>
            <person name="Zhang X."/>
            <person name="Lucey K."/>
            <person name="Ballor N.R."/>
            <person name="Ottesen E."/>
            <person name="Rosenthal R."/>
            <person name="Allen A."/>
            <person name="Leadbetter J.R."/>
            <person name="Paulsen I.T."/>
        </authorList>
    </citation>
    <scope>NUCLEOTIDE SEQUENCE [LARGE SCALE GENOMIC DNA]</scope>
    <source>
        <strain evidence="2">ATCC BAA-888 / DSM 13862 / ZAS-9</strain>
    </source>
</reference>
<organism evidence="1 2">
    <name type="scientific">Leadbettera azotonutricia (strain ATCC BAA-888 / DSM 13862 / ZAS-9)</name>
    <name type="common">Treponema azotonutricium</name>
    <dbReference type="NCBI Taxonomy" id="545695"/>
    <lineage>
        <taxon>Bacteria</taxon>
        <taxon>Pseudomonadati</taxon>
        <taxon>Spirochaetota</taxon>
        <taxon>Spirochaetia</taxon>
        <taxon>Spirochaetales</taxon>
        <taxon>Breznakiellaceae</taxon>
        <taxon>Leadbettera</taxon>
    </lineage>
</organism>
<gene>
    <name evidence="1" type="ordered locus">TREAZ_1187</name>
</gene>
<reference evidence="1 2" key="2">
    <citation type="journal article" date="2011" name="ISME J.">
        <title>RNA-seq reveals cooperative metabolic interactions between two termite-gut spirochete species in co-culture.</title>
        <authorList>
            <person name="Rosenthal A.Z."/>
            <person name="Matson E.G."/>
            <person name="Eldar A."/>
            <person name="Leadbetter J.R."/>
        </authorList>
    </citation>
    <scope>NUCLEOTIDE SEQUENCE [LARGE SCALE GENOMIC DNA]</scope>
    <source>
        <strain evidence="2">ATCC BAA-888 / DSM 13862 / ZAS-9</strain>
    </source>
</reference>
<dbReference type="AlphaFoldDB" id="F5Y710"/>
<dbReference type="RefSeq" id="WP_015710806.1">
    <property type="nucleotide sequence ID" value="NC_015577.1"/>
</dbReference>
<sequence length="187" mass="20676">MAIKAMDLFEAFAQEKLPKDKAYIVSSFINGNTGYSIYEVISYSGVKAIYPDGAGLTFQSSGKKLHLLLEPASYPQKGTEPYLRDKTDQIPLRFSELDLITAKNQVKIYIGKKPNDSLSSFTIAKPSGFNVSFVFYDLPDLYSTMALFFEKSFNKDAGVPQADAKKASEKVAKTLEATMAFKADFGD</sequence>
<dbReference type="KEGG" id="taz:TREAZ_1187"/>
<dbReference type="OrthoDB" id="369408at2"/>
<dbReference type="EMBL" id="CP001841">
    <property type="protein sequence ID" value="AEF83026.1"/>
    <property type="molecule type" value="Genomic_DNA"/>
</dbReference>
<proteinExistence type="predicted"/>
<name>F5Y710_LEAAZ</name>
<dbReference type="eggNOG" id="ENOG5033TSC">
    <property type="taxonomic scope" value="Bacteria"/>
</dbReference>
<protein>
    <submittedName>
        <fullName evidence="1">Uncharacterized protein</fullName>
    </submittedName>
</protein>
<accession>F5Y710</accession>
<evidence type="ECO:0000313" key="2">
    <source>
        <dbReference type="Proteomes" id="UP000009222"/>
    </source>
</evidence>
<dbReference type="Proteomes" id="UP000009222">
    <property type="component" value="Chromosome"/>
</dbReference>
<evidence type="ECO:0000313" key="1">
    <source>
        <dbReference type="EMBL" id="AEF83026.1"/>
    </source>
</evidence>
<dbReference type="HOGENOM" id="CLU_1460697_0_0_12"/>
<dbReference type="InParanoid" id="F5Y710"/>
<keyword evidence="2" id="KW-1185">Reference proteome</keyword>